<reference evidence="7 8" key="1">
    <citation type="submission" date="2018-06" db="EMBL/GenBank/DDBJ databases">
        <title>Genomic Encyclopedia of Archaeal and Bacterial Type Strains, Phase II (KMG-II): from individual species to whole genera.</title>
        <authorList>
            <person name="Goeker M."/>
        </authorList>
    </citation>
    <scope>NUCLEOTIDE SEQUENCE [LARGE SCALE GENOMIC DNA]</scope>
    <source>
        <strain evidence="7 8">DSM 29821</strain>
    </source>
</reference>
<feature type="domain" description="RNA polymerase sigma factor 70 region 4 type 2" evidence="6">
    <location>
        <begin position="126"/>
        <end position="172"/>
    </location>
</feature>
<dbReference type="GO" id="GO:0003677">
    <property type="term" value="F:DNA binding"/>
    <property type="evidence" value="ECO:0007669"/>
    <property type="project" value="InterPro"/>
</dbReference>
<evidence type="ECO:0000259" key="6">
    <source>
        <dbReference type="Pfam" id="PF08281"/>
    </source>
</evidence>
<dbReference type="EMBL" id="QLMA01000005">
    <property type="protein sequence ID" value="RAJ80181.1"/>
    <property type="molecule type" value="Genomic_DNA"/>
</dbReference>
<dbReference type="InterPro" id="IPR013249">
    <property type="entry name" value="RNA_pol_sigma70_r4_t2"/>
</dbReference>
<dbReference type="GO" id="GO:0006352">
    <property type="term" value="P:DNA-templated transcription initiation"/>
    <property type="evidence" value="ECO:0007669"/>
    <property type="project" value="InterPro"/>
</dbReference>
<accession>A0A327VW02</accession>
<dbReference type="InterPro" id="IPR039425">
    <property type="entry name" value="RNA_pol_sigma-70-like"/>
</dbReference>
<organism evidence="7 8">
    <name type="scientific">Chitinophaga dinghuensis</name>
    <dbReference type="NCBI Taxonomy" id="1539050"/>
    <lineage>
        <taxon>Bacteria</taxon>
        <taxon>Pseudomonadati</taxon>
        <taxon>Bacteroidota</taxon>
        <taxon>Chitinophagia</taxon>
        <taxon>Chitinophagales</taxon>
        <taxon>Chitinophagaceae</taxon>
        <taxon>Chitinophaga</taxon>
    </lineage>
</organism>
<dbReference type="InterPro" id="IPR014284">
    <property type="entry name" value="RNA_pol_sigma-70_dom"/>
</dbReference>
<comment type="similarity">
    <text evidence="1">Belongs to the sigma-70 factor family. ECF subfamily.</text>
</comment>
<evidence type="ECO:0000259" key="5">
    <source>
        <dbReference type="Pfam" id="PF04542"/>
    </source>
</evidence>
<dbReference type="SUPFAM" id="SSF88659">
    <property type="entry name" value="Sigma3 and sigma4 domains of RNA polymerase sigma factors"/>
    <property type="match status" value="1"/>
</dbReference>
<evidence type="ECO:0000256" key="3">
    <source>
        <dbReference type="ARBA" id="ARBA00023082"/>
    </source>
</evidence>
<dbReference type="RefSeq" id="WP_111593191.1">
    <property type="nucleotide sequence ID" value="NZ_QLMA01000005.1"/>
</dbReference>
<dbReference type="Gene3D" id="1.10.1740.10">
    <property type="match status" value="1"/>
</dbReference>
<dbReference type="PANTHER" id="PTHR43133">
    <property type="entry name" value="RNA POLYMERASE ECF-TYPE SIGMA FACTO"/>
    <property type="match status" value="1"/>
</dbReference>
<dbReference type="GO" id="GO:0016987">
    <property type="term" value="F:sigma factor activity"/>
    <property type="evidence" value="ECO:0007669"/>
    <property type="project" value="UniProtKB-KW"/>
</dbReference>
<evidence type="ECO:0000313" key="8">
    <source>
        <dbReference type="Proteomes" id="UP000249819"/>
    </source>
</evidence>
<dbReference type="AlphaFoldDB" id="A0A327VW02"/>
<dbReference type="Gene3D" id="1.10.10.10">
    <property type="entry name" value="Winged helix-like DNA-binding domain superfamily/Winged helix DNA-binding domain"/>
    <property type="match status" value="1"/>
</dbReference>
<evidence type="ECO:0000256" key="1">
    <source>
        <dbReference type="ARBA" id="ARBA00010641"/>
    </source>
</evidence>
<dbReference type="NCBIfam" id="TIGR02937">
    <property type="entry name" value="sigma70-ECF"/>
    <property type="match status" value="1"/>
</dbReference>
<name>A0A327VW02_9BACT</name>
<gene>
    <name evidence="7" type="ORF">CLV59_105289</name>
</gene>
<comment type="caution">
    <text evidence="7">The sequence shown here is derived from an EMBL/GenBank/DDBJ whole genome shotgun (WGS) entry which is preliminary data.</text>
</comment>
<evidence type="ECO:0000313" key="7">
    <source>
        <dbReference type="EMBL" id="RAJ80181.1"/>
    </source>
</evidence>
<evidence type="ECO:0000256" key="4">
    <source>
        <dbReference type="ARBA" id="ARBA00023163"/>
    </source>
</evidence>
<sequence>MVNQFKLSRKSSYNHLPELLQCNRENAIKDLYQAYYKHLLREANYIVRDKDLAEDVVQNVFITIWNKRMDLPVPVNLKAYLIVCVRRRAIDELKKANKLEKNKQLYDNDRSEAITQRRMEDKEIYVQILKAMKAVPPHQRKIFEMRFIHELSTREIMETKGLSNQTIKNHMSSSIKIIRNRLKAHYIQ</sequence>
<dbReference type="PANTHER" id="PTHR43133:SF46">
    <property type="entry name" value="RNA POLYMERASE SIGMA-70 FACTOR ECF SUBFAMILY"/>
    <property type="match status" value="1"/>
</dbReference>
<keyword evidence="2" id="KW-0805">Transcription regulation</keyword>
<dbReference type="OrthoDB" id="660593at2"/>
<dbReference type="Pfam" id="PF08281">
    <property type="entry name" value="Sigma70_r4_2"/>
    <property type="match status" value="1"/>
</dbReference>
<dbReference type="InterPro" id="IPR013325">
    <property type="entry name" value="RNA_pol_sigma_r2"/>
</dbReference>
<dbReference type="InterPro" id="IPR036388">
    <property type="entry name" value="WH-like_DNA-bd_sf"/>
</dbReference>
<dbReference type="InterPro" id="IPR007627">
    <property type="entry name" value="RNA_pol_sigma70_r2"/>
</dbReference>
<dbReference type="SUPFAM" id="SSF88946">
    <property type="entry name" value="Sigma2 domain of RNA polymerase sigma factors"/>
    <property type="match status" value="1"/>
</dbReference>
<keyword evidence="4" id="KW-0804">Transcription</keyword>
<keyword evidence="3" id="KW-0731">Sigma factor</keyword>
<dbReference type="Proteomes" id="UP000249819">
    <property type="component" value="Unassembled WGS sequence"/>
</dbReference>
<keyword evidence="8" id="KW-1185">Reference proteome</keyword>
<dbReference type="InterPro" id="IPR013324">
    <property type="entry name" value="RNA_pol_sigma_r3/r4-like"/>
</dbReference>
<protein>
    <submittedName>
        <fullName evidence="7">RNA polymerase sigma-70 factor (ECF subfamily)</fullName>
    </submittedName>
</protein>
<dbReference type="Pfam" id="PF04542">
    <property type="entry name" value="Sigma70_r2"/>
    <property type="match status" value="1"/>
</dbReference>
<evidence type="ECO:0000256" key="2">
    <source>
        <dbReference type="ARBA" id="ARBA00023015"/>
    </source>
</evidence>
<proteinExistence type="inferred from homology"/>
<feature type="domain" description="RNA polymerase sigma-70 region 2" evidence="5">
    <location>
        <begin position="31"/>
        <end position="97"/>
    </location>
</feature>